<dbReference type="AlphaFoldDB" id="A0A182Y8P7"/>
<sequence length="278" mass="30734">MAATVGAKIFRDFFRDSPCRMAYLMKPAEASALRPLSSKIVVRPKTAPNPRMNRTTDASPLQPLGSARPVSRFDRYVEPPAATKTSSVLAKQPCPPCGKAKKKPTTDSKPVRTRDTTTKHRSSTTGSGSAEEAKILNTVQKRDPQQPRKPGCKVCLPNDPTGFLLSEIDHIRDRILDRPDSISCRQAIALAQDIRNRVDAIVLPAGSGGEREPRVKFIGGRVKSFGRIPDLKRKPVTDTVDCSIKRAKIVLDKKVASSALGGWMRLEEERKDIKHQRY</sequence>
<name>A0A182Y8P7_ANOST</name>
<feature type="region of interest" description="Disordered" evidence="1">
    <location>
        <begin position="44"/>
        <end position="133"/>
    </location>
</feature>
<keyword evidence="3" id="KW-1185">Reference proteome</keyword>
<dbReference type="VEuPathDB" id="VectorBase:ASTEI20_036982"/>
<dbReference type="OMA" id="PGCKVCL"/>
<evidence type="ECO:0000256" key="1">
    <source>
        <dbReference type="SAM" id="MobiDB-lite"/>
    </source>
</evidence>
<proteinExistence type="predicted"/>
<evidence type="ECO:0000313" key="2">
    <source>
        <dbReference type="EnsemblMetazoa" id="ASTEI04831-PA"/>
    </source>
</evidence>
<organism evidence="2 3">
    <name type="scientific">Anopheles stephensi</name>
    <name type="common">Indo-Pakistan malaria mosquito</name>
    <dbReference type="NCBI Taxonomy" id="30069"/>
    <lineage>
        <taxon>Eukaryota</taxon>
        <taxon>Metazoa</taxon>
        <taxon>Ecdysozoa</taxon>
        <taxon>Arthropoda</taxon>
        <taxon>Hexapoda</taxon>
        <taxon>Insecta</taxon>
        <taxon>Pterygota</taxon>
        <taxon>Neoptera</taxon>
        <taxon>Endopterygota</taxon>
        <taxon>Diptera</taxon>
        <taxon>Nematocera</taxon>
        <taxon>Culicoidea</taxon>
        <taxon>Culicidae</taxon>
        <taxon>Anophelinae</taxon>
        <taxon>Anopheles</taxon>
    </lineage>
</organism>
<protein>
    <submittedName>
        <fullName evidence="2">Uncharacterized protein</fullName>
    </submittedName>
</protein>
<reference evidence="3" key="1">
    <citation type="journal article" date="2014" name="Genome Biol.">
        <title>Genome analysis of a major urban malaria vector mosquito, Anopheles stephensi.</title>
        <authorList>
            <person name="Jiang X."/>
            <person name="Peery A."/>
            <person name="Hall A.B."/>
            <person name="Sharma A."/>
            <person name="Chen X.G."/>
            <person name="Waterhouse R.M."/>
            <person name="Komissarov A."/>
            <person name="Riehle M.M."/>
            <person name="Shouche Y."/>
            <person name="Sharakhova M.V."/>
            <person name="Lawson D."/>
            <person name="Pakpour N."/>
            <person name="Arensburger P."/>
            <person name="Davidson V.L."/>
            <person name="Eiglmeier K."/>
            <person name="Emrich S."/>
            <person name="George P."/>
            <person name="Kennedy R.C."/>
            <person name="Mane S.P."/>
            <person name="Maslen G."/>
            <person name="Oringanje C."/>
            <person name="Qi Y."/>
            <person name="Settlage R."/>
            <person name="Tojo M."/>
            <person name="Tubio J.M."/>
            <person name="Unger M.F."/>
            <person name="Wang B."/>
            <person name="Vernick K.D."/>
            <person name="Ribeiro J.M."/>
            <person name="James A.A."/>
            <person name="Michel K."/>
            <person name="Riehle M.A."/>
            <person name="Luckhart S."/>
            <person name="Sharakhov I.V."/>
            <person name="Tu Z."/>
        </authorList>
    </citation>
    <scope>NUCLEOTIDE SEQUENCE [LARGE SCALE GENOMIC DNA]</scope>
    <source>
        <strain evidence="3">Indian</strain>
    </source>
</reference>
<reference evidence="2" key="2">
    <citation type="submission" date="2020-05" db="UniProtKB">
        <authorList>
            <consortium name="EnsemblMetazoa"/>
        </authorList>
    </citation>
    <scope>IDENTIFICATION</scope>
    <source>
        <strain evidence="2">Indian</strain>
    </source>
</reference>
<accession>A0A182Y8P7</accession>
<dbReference type="EnsemblMetazoa" id="ASTEI04831-RA">
    <property type="protein sequence ID" value="ASTEI04831-PA"/>
    <property type="gene ID" value="ASTEI04831"/>
</dbReference>
<feature type="compositionally biased region" description="Basic and acidic residues" evidence="1">
    <location>
        <begin position="104"/>
        <end position="118"/>
    </location>
</feature>
<dbReference type="Proteomes" id="UP000076408">
    <property type="component" value="Unassembled WGS sequence"/>
</dbReference>
<evidence type="ECO:0000313" key="3">
    <source>
        <dbReference type="Proteomes" id="UP000076408"/>
    </source>
</evidence>
<dbReference type="VEuPathDB" id="VectorBase:ASTEI04831"/>